<evidence type="ECO:0000256" key="2">
    <source>
        <dbReference type="ARBA" id="ARBA00022692"/>
    </source>
</evidence>
<protein>
    <recommendedName>
        <fullName evidence="8">Rhodopsin domain-containing protein</fullName>
    </recommendedName>
</protein>
<keyword evidence="11" id="KW-1185">Reference proteome</keyword>
<name>A0A8H6P005_9EURO</name>
<evidence type="ECO:0000256" key="4">
    <source>
        <dbReference type="ARBA" id="ARBA00023136"/>
    </source>
</evidence>
<feature type="compositionally biased region" description="Basic and acidic residues" evidence="6">
    <location>
        <begin position="299"/>
        <end position="309"/>
    </location>
</feature>
<feature type="compositionally biased region" description="Basic and acidic residues" evidence="6">
    <location>
        <begin position="394"/>
        <end position="416"/>
    </location>
</feature>
<comment type="caution">
    <text evidence="9">The sequence shown here is derived from an EMBL/GenBank/DDBJ whole genome shotgun (WGS) entry which is preliminary data.</text>
</comment>
<dbReference type="Proteomes" id="UP000662466">
    <property type="component" value="Unassembled WGS sequence"/>
</dbReference>
<feature type="transmembrane region" description="Helical" evidence="7">
    <location>
        <begin position="95"/>
        <end position="119"/>
    </location>
</feature>
<sequence>MGWVYNLKSPDPHSQVPRVIAISLAFPIAALLAVLLRLYVRIHTKRAGWVDDYAALFSAVLAIAYGGIAIAQSRWGLGLNAEYFPEENVVPFSRVQYAGGPVYTLALLGFKVSLLASYLRIGGFVRAYRIVIIAVIVACVGNQLAFTFVLCFACHPIARQWDMSIPGTCIDTVASYYALAGTSIPLSSDNPCRNRAAKREKGTSLIFDLIIIALPLPVLITLHLQLRQKAALVALFALGFFVTIIQVIRVFTIRNLKTYTDSQPIILWSTVEICLGVLISCIPTYGPLFHSLSLIPTSRGRERGRRTGDSYRLSSNRTPGYIHGSRGSRPFDSSIPATTTIMSTVAERERDGKGSVDGDGDGESVERILPPTTSNTKSSADGGRGSESETTLAEGDRLREAGGIHTMTEVRVESHSLKGWIP</sequence>
<evidence type="ECO:0000313" key="9">
    <source>
        <dbReference type="EMBL" id="KAF7113927.1"/>
    </source>
</evidence>
<dbReference type="Pfam" id="PF20684">
    <property type="entry name" value="Fung_rhodopsin"/>
    <property type="match status" value="2"/>
</dbReference>
<evidence type="ECO:0000256" key="1">
    <source>
        <dbReference type="ARBA" id="ARBA00004141"/>
    </source>
</evidence>
<evidence type="ECO:0000256" key="7">
    <source>
        <dbReference type="SAM" id="Phobius"/>
    </source>
</evidence>
<keyword evidence="3 7" id="KW-1133">Transmembrane helix</keyword>
<dbReference type="AlphaFoldDB" id="A0A8H6P005"/>
<dbReference type="InterPro" id="IPR052337">
    <property type="entry name" value="SAT4-like"/>
</dbReference>
<feature type="transmembrane region" description="Helical" evidence="7">
    <location>
        <begin position="131"/>
        <end position="158"/>
    </location>
</feature>
<feature type="transmembrane region" description="Helical" evidence="7">
    <location>
        <begin position="265"/>
        <end position="286"/>
    </location>
</feature>
<feature type="region of interest" description="Disordered" evidence="6">
    <location>
        <begin position="299"/>
        <end position="335"/>
    </location>
</feature>
<evidence type="ECO:0000313" key="10">
    <source>
        <dbReference type="EMBL" id="KAF7167281.1"/>
    </source>
</evidence>
<dbReference type="PANTHER" id="PTHR33048:SF64">
    <property type="entry name" value="INTEGRAL MEMBRANE PROTEIN"/>
    <property type="match status" value="1"/>
</dbReference>
<dbReference type="GO" id="GO:0016020">
    <property type="term" value="C:membrane"/>
    <property type="evidence" value="ECO:0007669"/>
    <property type="project" value="UniProtKB-SubCell"/>
</dbReference>
<keyword evidence="2 7" id="KW-0812">Transmembrane</keyword>
<proteinExistence type="inferred from homology"/>
<keyword evidence="4 7" id="KW-0472">Membrane</keyword>
<reference evidence="9" key="1">
    <citation type="submission" date="2020-06" db="EMBL/GenBank/DDBJ databases">
        <title>Draft genome sequences of strains closely related to Aspergillus parafelis and Aspergillus hiratsukae.</title>
        <authorList>
            <person name="Dos Santos R.A.C."/>
            <person name="Rivero-Menendez O."/>
            <person name="Steenwyk J.L."/>
            <person name="Mead M.E."/>
            <person name="Goldman G.H."/>
            <person name="Alastruey-Izquierdo A."/>
            <person name="Rokas A."/>
        </authorList>
    </citation>
    <scope>NUCLEOTIDE SEQUENCE</scope>
    <source>
        <strain evidence="9">CNM-CM5793</strain>
        <strain evidence="10">CNM-CM6106</strain>
    </source>
</reference>
<evidence type="ECO:0000313" key="11">
    <source>
        <dbReference type="Proteomes" id="UP000630445"/>
    </source>
</evidence>
<evidence type="ECO:0000256" key="5">
    <source>
        <dbReference type="ARBA" id="ARBA00038359"/>
    </source>
</evidence>
<comment type="similarity">
    <text evidence="5">Belongs to the SAT4 family.</text>
</comment>
<evidence type="ECO:0000256" key="3">
    <source>
        <dbReference type="ARBA" id="ARBA00022989"/>
    </source>
</evidence>
<dbReference type="Proteomes" id="UP000630445">
    <property type="component" value="Unassembled WGS sequence"/>
</dbReference>
<feature type="region of interest" description="Disordered" evidence="6">
    <location>
        <begin position="347"/>
        <end position="422"/>
    </location>
</feature>
<feature type="transmembrane region" description="Helical" evidence="7">
    <location>
        <begin position="52"/>
        <end position="75"/>
    </location>
</feature>
<feature type="domain" description="Rhodopsin" evidence="8">
    <location>
        <begin position="202"/>
        <end position="290"/>
    </location>
</feature>
<feature type="transmembrane region" description="Helical" evidence="7">
    <location>
        <begin position="164"/>
        <end position="184"/>
    </location>
</feature>
<accession>A0A8H6P005</accession>
<comment type="subcellular location">
    <subcellularLocation>
        <location evidence="1">Membrane</location>
        <topology evidence="1">Multi-pass membrane protein</topology>
    </subcellularLocation>
</comment>
<evidence type="ECO:0000256" key="6">
    <source>
        <dbReference type="SAM" id="MobiDB-lite"/>
    </source>
</evidence>
<feature type="transmembrane region" description="Helical" evidence="7">
    <location>
        <begin position="205"/>
        <end position="224"/>
    </location>
</feature>
<evidence type="ECO:0000259" key="8">
    <source>
        <dbReference type="Pfam" id="PF20684"/>
    </source>
</evidence>
<dbReference type="PANTHER" id="PTHR33048">
    <property type="entry name" value="PTH11-LIKE INTEGRAL MEMBRANE PROTEIN (AFU_ORTHOLOGUE AFUA_5G11245)"/>
    <property type="match status" value="1"/>
</dbReference>
<feature type="transmembrane region" description="Helical" evidence="7">
    <location>
        <begin position="20"/>
        <end position="40"/>
    </location>
</feature>
<dbReference type="OrthoDB" id="10017208at2759"/>
<gene>
    <name evidence="9" type="ORF">CNMCM5793_006110</name>
    <name evidence="10" type="ORF">CNMCM6106_002884</name>
</gene>
<feature type="domain" description="Rhodopsin" evidence="8">
    <location>
        <begin position="36"/>
        <end position="184"/>
    </location>
</feature>
<organism evidence="9 11">
    <name type="scientific">Aspergillus hiratsukae</name>
    <dbReference type="NCBI Taxonomy" id="1194566"/>
    <lineage>
        <taxon>Eukaryota</taxon>
        <taxon>Fungi</taxon>
        <taxon>Dikarya</taxon>
        <taxon>Ascomycota</taxon>
        <taxon>Pezizomycotina</taxon>
        <taxon>Eurotiomycetes</taxon>
        <taxon>Eurotiomycetidae</taxon>
        <taxon>Eurotiales</taxon>
        <taxon>Aspergillaceae</taxon>
        <taxon>Aspergillus</taxon>
        <taxon>Aspergillus subgen. Fumigati</taxon>
    </lineage>
</organism>
<feature type="transmembrane region" description="Helical" evidence="7">
    <location>
        <begin position="230"/>
        <end position="253"/>
    </location>
</feature>
<dbReference type="EMBL" id="JACBAD010002128">
    <property type="protein sequence ID" value="KAF7113927.1"/>
    <property type="molecule type" value="Genomic_DNA"/>
</dbReference>
<feature type="compositionally biased region" description="Basic and acidic residues" evidence="6">
    <location>
        <begin position="347"/>
        <end position="356"/>
    </location>
</feature>
<dbReference type="InterPro" id="IPR049326">
    <property type="entry name" value="Rhodopsin_dom_fungi"/>
</dbReference>
<dbReference type="EMBL" id="JACBAF010002116">
    <property type="protein sequence ID" value="KAF7167281.1"/>
    <property type="molecule type" value="Genomic_DNA"/>
</dbReference>